<name>A0ABQ4PY67_9PROT</name>
<gene>
    <name evidence="4" type="ORF">PsB1_2178</name>
</gene>
<dbReference type="EMBL" id="BPFZ01000017">
    <property type="protein sequence ID" value="GIU68024.1"/>
    <property type="molecule type" value="Genomic_DNA"/>
</dbReference>
<keyword evidence="5" id="KW-1185">Reference proteome</keyword>
<sequence>MPNEVASSRERPWPTELIFQAKKKQLIIAFDDASTFLIPYELLRVESPSAEVQGHHGVEKKWVHDKADVTVLRAEPVGRYALRLIFDDGHNSGIFTWDWLYRLGKDQKTLMQRYRQACQTR</sequence>
<dbReference type="InterPro" id="IPR038492">
    <property type="entry name" value="GBBH-like_N_sf"/>
</dbReference>
<dbReference type="PANTHER" id="PTHR35303:SF5">
    <property type="entry name" value="OS02G0197800 PROTEIN"/>
    <property type="match status" value="1"/>
</dbReference>
<dbReference type="RefSeq" id="WP_284361518.1">
    <property type="nucleotide sequence ID" value="NZ_BPFZ01000017.1"/>
</dbReference>
<evidence type="ECO:0000313" key="5">
    <source>
        <dbReference type="Proteomes" id="UP001161064"/>
    </source>
</evidence>
<keyword evidence="2" id="KW-0408">Iron</keyword>
<organism evidence="4 5">
    <name type="scientific">Candidatus Phycosocius spiralis</name>
    <dbReference type="NCBI Taxonomy" id="2815099"/>
    <lineage>
        <taxon>Bacteria</taxon>
        <taxon>Pseudomonadati</taxon>
        <taxon>Pseudomonadota</taxon>
        <taxon>Alphaproteobacteria</taxon>
        <taxon>Caulobacterales</taxon>
        <taxon>Caulobacterales incertae sedis</taxon>
        <taxon>Candidatus Phycosocius</taxon>
    </lineage>
</organism>
<dbReference type="Proteomes" id="UP001161064">
    <property type="component" value="Unassembled WGS sequence"/>
</dbReference>
<protein>
    <recommendedName>
        <fullName evidence="3">Gamma-butyrobetaine hydroxylase-like N-terminal domain-containing protein</fullName>
    </recommendedName>
</protein>
<reference evidence="4" key="1">
    <citation type="submission" date="2021-05" db="EMBL/GenBank/DDBJ databases">
        <authorList>
            <person name="Tanabe Y."/>
        </authorList>
    </citation>
    <scope>NUCLEOTIDE SEQUENCE</scope>
    <source>
        <strain evidence="4">BOTRYCO-1</strain>
    </source>
</reference>
<evidence type="ECO:0000256" key="2">
    <source>
        <dbReference type="ARBA" id="ARBA00023004"/>
    </source>
</evidence>
<dbReference type="InterPro" id="IPR010376">
    <property type="entry name" value="GBBH-like_N"/>
</dbReference>
<evidence type="ECO:0000259" key="3">
    <source>
        <dbReference type="Pfam" id="PF06155"/>
    </source>
</evidence>
<comment type="caution">
    <text evidence="4">The sequence shown here is derived from an EMBL/GenBank/DDBJ whole genome shotgun (WGS) entry which is preliminary data.</text>
</comment>
<proteinExistence type="predicted"/>
<dbReference type="PANTHER" id="PTHR35303">
    <property type="entry name" value="OS02G0197800 PROTEIN"/>
    <property type="match status" value="1"/>
</dbReference>
<feature type="domain" description="Gamma-butyrobetaine hydroxylase-like N-terminal" evidence="3">
    <location>
        <begin position="20"/>
        <end position="101"/>
    </location>
</feature>
<dbReference type="Gene3D" id="3.30.2020.30">
    <property type="match status" value="1"/>
</dbReference>
<evidence type="ECO:0000313" key="4">
    <source>
        <dbReference type="EMBL" id="GIU68024.1"/>
    </source>
</evidence>
<dbReference type="Pfam" id="PF06155">
    <property type="entry name" value="GBBH-like_N"/>
    <property type="match status" value="1"/>
</dbReference>
<evidence type="ECO:0000256" key="1">
    <source>
        <dbReference type="ARBA" id="ARBA00022723"/>
    </source>
</evidence>
<accession>A0ABQ4PY67</accession>
<keyword evidence="1" id="KW-0479">Metal-binding</keyword>
<reference evidence="4" key="2">
    <citation type="journal article" date="2023" name="ISME Commun">
        <title>Characterization of a bloom-associated alphaproteobacterial lineage, 'Candidatus Phycosocius': insights into freshwater algal-bacterial interactions.</title>
        <authorList>
            <person name="Tanabe Y."/>
            <person name="Yamaguchi H."/>
            <person name="Yoshida M."/>
            <person name="Kai A."/>
            <person name="Okazaki Y."/>
        </authorList>
    </citation>
    <scope>NUCLEOTIDE SEQUENCE</scope>
    <source>
        <strain evidence="4">BOTRYCO-1</strain>
    </source>
</reference>